<dbReference type="InterPro" id="IPR050445">
    <property type="entry name" value="Bact_polysacc_biosynth/exp"/>
</dbReference>
<dbReference type="STRING" id="515897.SAMN05421849_2450"/>
<dbReference type="PANTHER" id="PTHR32309:SF13">
    <property type="entry name" value="FERRIC ENTEROBACTIN TRANSPORT PROTEIN FEPE"/>
    <property type="match status" value="1"/>
</dbReference>
<evidence type="ECO:0000256" key="2">
    <source>
        <dbReference type="SAM" id="MobiDB-lite"/>
    </source>
</evidence>
<evidence type="ECO:0000313" key="5">
    <source>
        <dbReference type="Proteomes" id="UP000192455"/>
    </source>
</evidence>
<sequence length="476" mass="52698">MDGKSDTSAGAAAGGTDGGLARRGADDPREPGAGNPRRPAAQPPAGERPGRKPARKPGLKATVRDRLKPADQLPNRPGAESARALGSRAARAGALLVRPLAKRARMQTRHRGLVGSFLALVMVPLFLVMLYLGLLSVDQYSSTAGFAVRQENAASGSDLVGGLAQFAGGSGIATDSDILYAFIQSQEMVTAVNQQVDLREHYTQNWPRDFAFALWPRSTLEDLIWYWRRVVRLAYDSSSGLTEIKVLAYDPDTAQKIAGIIVNESEKRINELSEQAREDTLRHARADVEEALERLRGAREAMTGFRSRTQIVDPEADIQGRMGVMNNLQQQLAEALISYDLLQGTTREDDPRMVTARKRIDVIRQRIRIERQTFASDNTDTGGLGKDYPSLISEYESLNLDREFAEQVYRASLMALESARDEAIRNSRYLAVYIKPTLAGSSQYPRRWLIFLLTGVFLLLVWAVGALIYYSIRDRS</sequence>
<name>A0A1R3X8V5_9RHOB</name>
<proteinExistence type="predicted"/>
<dbReference type="AlphaFoldDB" id="A0A1R3X8V5"/>
<feature type="compositionally biased region" description="Low complexity" evidence="2">
    <location>
        <begin position="1"/>
        <end position="11"/>
    </location>
</feature>
<keyword evidence="1" id="KW-0175">Coiled coil</keyword>
<dbReference type="PANTHER" id="PTHR32309">
    <property type="entry name" value="TYROSINE-PROTEIN KINASE"/>
    <property type="match status" value="1"/>
</dbReference>
<reference evidence="4 5" key="1">
    <citation type="submission" date="2017-01" db="EMBL/GenBank/DDBJ databases">
        <authorList>
            <person name="Mah S.A."/>
            <person name="Swanson W.J."/>
            <person name="Moy G.W."/>
            <person name="Vacquier V.D."/>
        </authorList>
    </citation>
    <scope>NUCLEOTIDE SEQUENCE [LARGE SCALE GENOMIC DNA]</scope>
    <source>
        <strain evidence="4 5">DSM 21219</strain>
    </source>
</reference>
<feature type="transmembrane region" description="Helical" evidence="3">
    <location>
        <begin position="448"/>
        <end position="470"/>
    </location>
</feature>
<dbReference type="Proteomes" id="UP000192455">
    <property type="component" value="Unassembled WGS sequence"/>
</dbReference>
<feature type="coiled-coil region" evidence="1">
    <location>
        <begin position="262"/>
        <end position="301"/>
    </location>
</feature>
<organism evidence="4 5">
    <name type="scientific">Pontibaca methylaminivorans</name>
    <dbReference type="NCBI Taxonomy" id="515897"/>
    <lineage>
        <taxon>Bacteria</taxon>
        <taxon>Pseudomonadati</taxon>
        <taxon>Pseudomonadota</taxon>
        <taxon>Alphaproteobacteria</taxon>
        <taxon>Rhodobacterales</taxon>
        <taxon>Roseobacteraceae</taxon>
        <taxon>Pontibaca</taxon>
    </lineage>
</organism>
<keyword evidence="3" id="KW-1133">Transmembrane helix</keyword>
<accession>A0A1R3X8V5</accession>
<protein>
    <submittedName>
        <fullName evidence="4">Capsular polysaccharide transport system permease protein</fullName>
    </submittedName>
</protein>
<keyword evidence="5" id="KW-1185">Reference proteome</keyword>
<evidence type="ECO:0000256" key="1">
    <source>
        <dbReference type="SAM" id="Coils"/>
    </source>
</evidence>
<feature type="region of interest" description="Disordered" evidence="2">
    <location>
        <begin position="1"/>
        <end position="85"/>
    </location>
</feature>
<dbReference type="GO" id="GO:0005886">
    <property type="term" value="C:plasma membrane"/>
    <property type="evidence" value="ECO:0007669"/>
    <property type="project" value="TreeGrafter"/>
</dbReference>
<evidence type="ECO:0000313" key="4">
    <source>
        <dbReference type="EMBL" id="SIT86852.1"/>
    </source>
</evidence>
<keyword evidence="3" id="KW-0812">Transmembrane</keyword>
<evidence type="ECO:0000256" key="3">
    <source>
        <dbReference type="SAM" id="Phobius"/>
    </source>
</evidence>
<feature type="transmembrane region" description="Helical" evidence="3">
    <location>
        <begin position="112"/>
        <end position="134"/>
    </location>
</feature>
<dbReference type="EMBL" id="FTPS01000002">
    <property type="protein sequence ID" value="SIT86852.1"/>
    <property type="molecule type" value="Genomic_DNA"/>
</dbReference>
<keyword evidence="3" id="KW-0472">Membrane</keyword>
<gene>
    <name evidence="4" type="ORF">SAMN05421849_2450</name>
</gene>
<dbReference type="GO" id="GO:0004713">
    <property type="term" value="F:protein tyrosine kinase activity"/>
    <property type="evidence" value="ECO:0007669"/>
    <property type="project" value="TreeGrafter"/>
</dbReference>